<protein>
    <submittedName>
        <fullName evidence="2">Uncharacterized protein</fullName>
    </submittedName>
</protein>
<keyword evidence="1" id="KW-0732">Signal</keyword>
<keyword evidence="3" id="KW-1185">Reference proteome</keyword>
<dbReference type="Proteomes" id="UP000249218">
    <property type="component" value="Unassembled WGS sequence"/>
</dbReference>
<gene>
    <name evidence="2" type="primary">HaOG203491</name>
    <name evidence="2" type="ORF">B5X24_HaOG203491</name>
</gene>
<evidence type="ECO:0000313" key="3">
    <source>
        <dbReference type="Proteomes" id="UP000249218"/>
    </source>
</evidence>
<proteinExistence type="predicted"/>
<name>A0A2W1BQG4_HELAM</name>
<accession>A0A2W1BQG4</accession>
<sequence length="142" mass="15521">MWSAAVAALALLAARCGAGNITVISQQLTFDDTHELVVNSSVEFILSFAPNPAQGHLPIRVWAQTQGGDTARPLLLTARRTVGAWTWQLPYRSGPALLHELQRTLCPDDSVDVESLGDDCGQHHSLYYTIYFIKAKPGARFS</sequence>
<evidence type="ECO:0000313" key="2">
    <source>
        <dbReference type="EMBL" id="PZC77332.1"/>
    </source>
</evidence>
<organism evidence="2 3">
    <name type="scientific">Helicoverpa armigera</name>
    <name type="common">Cotton bollworm</name>
    <name type="synonym">Heliothis armigera</name>
    <dbReference type="NCBI Taxonomy" id="29058"/>
    <lineage>
        <taxon>Eukaryota</taxon>
        <taxon>Metazoa</taxon>
        <taxon>Ecdysozoa</taxon>
        <taxon>Arthropoda</taxon>
        <taxon>Hexapoda</taxon>
        <taxon>Insecta</taxon>
        <taxon>Pterygota</taxon>
        <taxon>Neoptera</taxon>
        <taxon>Endopterygota</taxon>
        <taxon>Lepidoptera</taxon>
        <taxon>Glossata</taxon>
        <taxon>Ditrysia</taxon>
        <taxon>Noctuoidea</taxon>
        <taxon>Noctuidae</taxon>
        <taxon>Heliothinae</taxon>
        <taxon>Helicoverpa</taxon>
    </lineage>
</organism>
<dbReference type="AlphaFoldDB" id="A0A2W1BQG4"/>
<dbReference type="EMBL" id="KZ149931">
    <property type="protein sequence ID" value="PZC77332.1"/>
    <property type="molecule type" value="Genomic_DNA"/>
</dbReference>
<feature type="signal peptide" evidence="1">
    <location>
        <begin position="1"/>
        <end position="18"/>
    </location>
</feature>
<evidence type="ECO:0000256" key="1">
    <source>
        <dbReference type="SAM" id="SignalP"/>
    </source>
</evidence>
<dbReference type="OrthoDB" id="416618at2759"/>
<reference evidence="2 3" key="1">
    <citation type="journal article" date="2017" name="BMC Biol.">
        <title>Genomic innovations, transcriptional plasticity and gene loss underlying the evolution and divergence of two highly polyphagous and invasive Helicoverpa pest species.</title>
        <authorList>
            <person name="Pearce S.L."/>
            <person name="Clarke D.F."/>
            <person name="East P.D."/>
            <person name="Elfekih S."/>
            <person name="Gordon K.H."/>
            <person name="Jermiin L.S."/>
            <person name="McGaughran A."/>
            <person name="Oakeshott J.G."/>
            <person name="Papanikolaou A."/>
            <person name="Perera O.P."/>
            <person name="Rane R.V."/>
            <person name="Richards S."/>
            <person name="Tay W.T."/>
            <person name="Walsh T.K."/>
            <person name="Anderson A."/>
            <person name="Anderson C.J."/>
            <person name="Asgari S."/>
            <person name="Board P.G."/>
            <person name="Bretschneider A."/>
            <person name="Campbell P.M."/>
            <person name="Chertemps T."/>
            <person name="Christeller J.T."/>
            <person name="Coppin C.W."/>
            <person name="Downes S.J."/>
            <person name="Duan G."/>
            <person name="Farnsworth C.A."/>
            <person name="Good R.T."/>
            <person name="Han L.B."/>
            <person name="Han Y.C."/>
            <person name="Hatje K."/>
            <person name="Horne I."/>
            <person name="Huang Y.P."/>
            <person name="Hughes D.S."/>
            <person name="Jacquin-Joly E."/>
            <person name="James W."/>
            <person name="Jhangiani S."/>
            <person name="Kollmar M."/>
            <person name="Kuwar S.S."/>
            <person name="Li S."/>
            <person name="Liu N.Y."/>
            <person name="Maibeche M.T."/>
            <person name="Miller J.R."/>
            <person name="Montagne N."/>
            <person name="Perry T."/>
            <person name="Qu J."/>
            <person name="Song S.V."/>
            <person name="Sutton G.G."/>
            <person name="Vogel H."/>
            <person name="Walenz B.P."/>
            <person name="Xu W."/>
            <person name="Zhang H.J."/>
            <person name="Zou Z."/>
            <person name="Batterham P."/>
            <person name="Edwards O.R."/>
            <person name="Feyereisen R."/>
            <person name="Gibbs R.A."/>
            <person name="Heckel D.G."/>
            <person name="McGrath A."/>
            <person name="Robin C."/>
            <person name="Scherer S.E."/>
            <person name="Worley K.C."/>
            <person name="Wu Y.D."/>
        </authorList>
    </citation>
    <scope>NUCLEOTIDE SEQUENCE [LARGE SCALE GENOMIC DNA]</scope>
    <source>
        <strain evidence="2">Harm_GR_Male_#8</strain>
        <tissue evidence="2">Whole organism</tissue>
    </source>
</reference>
<feature type="chain" id="PRO_5015902550" evidence="1">
    <location>
        <begin position="19"/>
        <end position="142"/>
    </location>
</feature>